<gene>
    <name evidence="1" type="ORF">OSB1V03_LOCUS13853</name>
</gene>
<dbReference type="EMBL" id="OC867355">
    <property type="protein sequence ID" value="CAD7633456.1"/>
    <property type="molecule type" value="Genomic_DNA"/>
</dbReference>
<sequence length="31" mass="3547">MHFIDSNTCGDNQKVFIVNCIDSLFPKPIYS</sequence>
<evidence type="ECO:0000313" key="2">
    <source>
        <dbReference type="Proteomes" id="UP000759131"/>
    </source>
</evidence>
<accession>A0A7R9Q6I2</accession>
<keyword evidence="2" id="KW-1185">Reference proteome</keyword>
<dbReference type="AlphaFoldDB" id="A0A7R9Q6I2"/>
<organism evidence="1">
    <name type="scientific">Medioppia subpectinata</name>
    <dbReference type="NCBI Taxonomy" id="1979941"/>
    <lineage>
        <taxon>Eukaryota</taxon>
        <taxon>Metazoa</taxon>
        <taxon>Ecdysozoa</taxon>
        <taxon>Arthropoda</taxon>
        <taxon>Chelicerata</taxon>
        <taxon>Arachnida</taxon>
        <taxon>Acari</taxon>
        <taxon>Acariformes</taxon>
        <taxon>Sarcoptiformes</taxon>
        <taxon>Oribatida</taxon>
        <taxon>Brachypylina</taxon>
        <taxon>Oppioidea</taxon>
        <taxon>Oppiidae</taxon>
        <taxon>Medioppia</taxon>
    </lineage>
</organism>
<reference evidence="1" key="1">
    <citation type="submission" date="2020-11" db="EMBL/GenBank/DDBJ databases">
        <authorList>
            <person name="Tran Van P."/>
        </authorList>
    </citation>
    <scope>NUCLEOTIDE SEQUENCE</scope>
</reference>
<evidence type="ECO:0000313" key="1">
    <source>
        <dbReference type="EMBL" id="CAD7633456.1"/>
    </source>
</evidence>
<dbReference type="EMBL" id="CAJPIZ010012780">
    <property type="protein sequence ID" value="CAG2113886.1"/>
    <property type="molecule type" value="Genomic_DNA"/>
</dbReference>
<proteinExistence type="predicted"/>
<protein>
    <submittedName>
        <fullName evidence="1">Uncharacterized protein</fullName>
    </submittedName>
</protein>
<dbReference type="Proteomes" id="UP000759131">
    <property type="component" value="Unassembled WGS sequence"/>
</dbReference>
<name>A0A7R9Q6I2_9ACAR</name>